<dbReference type="PANTHER" id="PTHR46155">
    <property type="entry name" value="BIFUNCTIONAL INHIBITOR/LIPID-TRANSFER PROTEIN/SEED STORAGE 2S ALBUMIN SUPERFAMILY PROTEIN"/>
    <property type="match status" value="1"/>
</dbReference>
<feature type="compositionally biased region" description="Basic and acidic residues" evidence="1">
    <location>
        <begin position="1278"/>
        <end position="1287"/>
    </location>
</feature>
<dbReference type="PANTHER" id="PTHR46155:SF1">
    <property type="entry name" value="BIFUNCTIONAL INHIBITOR_LIPID-TRANSFER PROTEIN_SEED STORAGE 2S ALBUMIN SUPERFAMILY PROTEIN"/>
    <property type="match status" value="1"/>
</dbReference>
<proteinExistence type="predicted"/>
<organism evidence="3 4">
    <name type="scientific">Dryococelus australis</name>
    <dbReference type="NCBI Taxonomy" id="614101"/>
    <lineage>
        <taxon>Eukaryota</taxon>
        <taxon>Metazoa</taxon>
        <taxon>Ecdysozoa</taxon>
        <taxon>Arthropoda</taxon>
        <taxon>Hexapoda</taxon>
        <taxon>Insecta</taxon>
        <taxon>Pterygota</taxon>
        <taxon>Neoptera</taxon>
        <taxon>Polyneoptera</taxon>
        <taxon>Phasmatodea</taxon>
        <taxon>Verophasmatodea</taxon>
        <taxon>Anareolatae</taxon>
        <taxon>Phasmatidae</taxon>
        <taxon>Eurycanthinae</taxon>
        <taxon>Dryococelus</taxon>
    </lineage>
</organism>
<keyword evidence="2" id="KW-0812">Transmembrane</keyword>
<feature type="transmembrane region" description="Helical" evidence="2">
    <location>
        <begin position="335"/>
        <end position="353"/>
    </location>
</feature>
<dbReference type="EMBL" id="JARBHB010000008">
    <property type="protein sequence ID" value="KAJ8878093.1"/>
    <property type="molecule type" value="Genomic_DNA"/>
</dbReference>
<feature type="transmembrane region" description="Helical" evidence="2">
    <location>
        <begin position="155"/>
        <end position="177"/>
    </location>
</feature>
<accession>A0ABQ9H1N4</accession>
<evidence type="ECO:0000313" key="3">
    <source>
        <dbReference type="EMBL" id="KAJ8878093.1"/>
    </source>
</evidence>
<feature type="region of interest" description="Disordered" evidence="1">
    <location>
        <begin position="1264"/>
        <end position="1334"/>
    </location>
</feature>
<feature type="region of interest" description="Disordered" evidence="1">
    <location>
        <begin position="1438"/>
        <end position="1462"/>
    </location>
</feature>
<feature type="region of interest" description="Disordered" evidence="1">
    <location>
        <begin position="728"/>
        <end position="754"/>
    </location>
</feature>
<feature type="region of interest" description="Disordered" evidence="1">
    <location>
        <begin position="1381"/>
        <end position="1418"/>
    </location>
</feature>
<sequence length="1711" mass="193687">MVQPHGIMFLFSAAEQSRLLQSGDGVGLRGKTLYATLVGAAADEEVAVVAPRDTPAVLYDPVLLPRCLIDAVSHHQHCMVHHLRHTHANWLTSQGERSFTPGLCSGRRPNYPDVRVSSAILHVALFINAWRPGFHACVCAARQDTHVIRVLHAGVYDASIVVYATLVMVLVAVVLVVDGDWSAHKGQHHTLLVAVTESLEDCVTLRATGERIQRGDEPAERRVAAREKSETASIATVKVWSGTGMKGQGGGWTGDPREKPPTINIVRHDSHMRKSVYSDNRPSSKQQITWLTDAARNTGWAGLQTTSCLCPPPKTLRQYGPSWANLPFTDLDTQLHMFMGMGIVVVVVISVVTSLKEGTRGKLRLTADVAIASCIVSFAGRLLARVHYSRARVAGRLHHAVVLRQTTRASLADRSRAEANITPALQLIPSDTCQPSAQYVHTARRNFSKTFYAFLHTRLRSAHIHWHLRQIRSESPISTNVRTPVLMVSVLELTVVLLVHTTPDTTLYFTSVHYWPVVNQWRAKLISTQSNYLSVATDEVRESSLAALSHLVARHHFRFREQRLLTVVGSDPHSSLHHAHRRVDEARAAYLRPAAIQAHLITLPTIRDLNISRINFGTRQNSKQNAFGATGNDFRRTPRRWRRTGIRELPTGMCDGGELDLVDRGRLKLLERVHSLDGRYVVHSADVPPVEVPGSLEAAAWSSSPAGAGLGRLGSHDLPQHTQQYTHAPLGPRWCGGQTAREPRSNPGGAAPGDRALRRRWSVSFLGGISFSKSSHSGAAPFPPCLTLVGSQDTYIPFLTTYKFPFLTTYKFPSVTAYKFPFLTTYKFPFLTTYKFPFLTTYKFPFLTTYKFPFLTTYKFPFLTTYKFPFLTTYKFPFLTTYKFPSVTAYKFPFLTTYKFPFLTTYKFPFLTTYKFPFLTTYKFPFLTTYKFPFLTTYKFPSVTAYKFPFLTTYKFPFLTTYKFPFLTRYKFPFLTTYKIPFLTTYKFPFLTTYKFPSVTAYKFPFLTTYKFPFLTTYKFPFLTTYKFSFLTTYKFPFLTTYKFPFLTTYKFPFLTTYKFPFLTTYKFPFLTTYKFPFLTTYKFPFLTKYKFPFLATYKFPFLATYKFPFLTTYKFPFLATYKFPFLTTYKFPFLTTYKFPFLTTYKFPFLTTYKFPFLTTYKFPFLTTYKFPFLTTYKFPFLTTYKFSFLTLQRTDQKLVRVCERRELRELPRSAGKAEQFLTRYADERFVYIRPPRRLCSIHLLHQPPVGMLRHSCRLQHSTRFQSAGPRRRGKRDIHEKTRRSEVSSGTIPTCEDPGASLPGIEPVSSSSLSTTPLRPPRTNSNHPSVGLLNSELPQNDLCLWRQPMDEHLLFKHPWKTKEACSLQFHLTTELQRRNARAGEIGDPRENPQTDDIVPRCGNLRATPSGVKPGSPRWEACSLTTEPPLPLQVDHFPTTSHKSPMGERADHSSRRNSPECSSNQCFITWTDNTADYPAGISHRCGDTYTIHAILAAGCGCADEPAAIVDDVTQKPPDLSFLASGDHLGLPFFSSKKREVPPALSFHLTASRSCIPIPIATLSTTRTLHASPEPCALNGDRGLDARGRVAFNAPSPLGFKRGKKARARFVVGPDAIETPAGGRRLKKGHERGVLWTAAADTRTDRRSLRQQGLRMQGVKMITHQLAGVDFRQRVYFGRVVGSEFGGAEAGPVSEGDVMSPPRLGAVAVADD</sequence>
<reference evidence="3 4" key="1">
    <citation type="submission" date="2023-02" db="EMBL/GenBank/DDBJ databases">
        <title>LHISI_Scaffold_Assembly.</title>
        <authorList>
            <person name="Stuart O.P."/>
            <person name="Cleave R."/>
            <person name="Magrath M.J.L."/>
            <person name="Mikheyev A.S."/>
        </authorList>
    </citation>
    <scope>NUCLEOTIDE SEQUENCE [LARGE SCALE GENOMIC DNA]</scope>
    <source>
        <strain evidence="3">Daus_M_001</strain>
        <tissue evidence="3">Leg muscle</tissue>
    </source>
</reference>
<feature type="compositionally biased region" description="Low complexity" evidence="1">
    <location>
        <begin position="1310"/>
        <end position="1327"/>
    </location>
</feature>
<evidence type="ECO:0000256" key="1">
    <source>
        <dbReference type="SAM" id="MobiDB-lite"/>
    </source>
</evidence>
<dbReference type="Proteomes" id="UP001159363">
    <property type="component" value="Chromosome 7"/>
</dbReference>
<name>A0ABQ9H1N4_9NEOP</name>
<keyword evidence="2" id="KW-1133">Transmembrane helix</keyword>
<feature type="compositionally biased region" description="Basic and acidic residues" evidence="1">
    <location>
        <begin position="1445"/>
        <end position="1458"/>
    </location>
</feature>
<keyword evidence="2" id="KW-0472">Membrane</keyword>
<evidence type="ECO:0000313" key="4">
    <source>
        <dbReference type="Proteomes" id="UP001159363"/>
    </source>
</evidence>
<protein>
    <submittedName>
        <fullName evidence="3">Uncharacterized protein</fullName>
    </submittedName>
</protein>
<comment type="caution">
    <text evidence="3">The sequence shown here is derived from an EMBL/GenBank/DDBJ whole genome shotgun (WGS) entry which is preliminary data.</text>
</comment>
<gene>
    <name evidence="3" type="ORF">PR048_022560</name>
</gene>
<evidence type="ECO:0000256" key="2">
    <source>
        <dbReference type="SAM" id="Phobius"/>
    </source>
</evidence>
<keyword evidence="4" id="KW-1185">Reference proteome</keyword>